<reference evidence="2" key="1">
    <citation type="journal article" date="2014" name="Genome Announc.">
        <title>Draft genome sequence of the plant-pathogenic soil fungus Rhizoctonia solani anastomosis group 3 strain Rhs1AP.</title>
        <authorList>
            <person name="Cubeta M.A."/>
            <person name="Thomas E."/>
            <person name="Dean R.A."/>
            <person name="Jabaji S."/>
            <person name="Neate S.M."/>
            <person name="Tavantzis S."/>
            <person name="Toda T."/>
            <person name="Vilgalys R."/>
            <person name="Bharathan N."/>
            <person name="Fedorova-Abrams N."/>
            <person name="Pakala S.B."/>
            <person name="Pakala S.M."/>
            <person name="Zafar N."/>
            <person name="Joardar V."/>
            <person name="Losada L."/>
            <person name="Nierman W.C."/>
        </authorList>
    </citation>
    <scope>NUCLEOTIDE SEQUENCE [LARGE SCALE GENOMIC DNA]</scope>
    <source>
        <strain evidence="2">AG-3</strain>
    </source>
</reference>
<accession>X8J4F8</accession>
<organism evidence="1 2">
    <name type="scientific">Rhizoctonia solani AG-3 Rhs1AP</name>
    <dbReference type="NCBI Taxonomy" id="1086054"/>
    <lineage>
        <taxon>Eukaryota</taxon>
        <taxon>Fungi</taxon>
        <taxon>Dikarya</taxon>
        <taxon>Basidiomycota</taxon>
        <taxon>Agaricomycotina</taxon>
        <taxon>Agaricomycetes</taxon>
        <taxon>Cantharellales</taxon>
        <taxon>Ceratobasidiaceae</taxon>
        <taxon>Rhizoctonia</taxon>
    </lineage>
</organism>
<dbReference type="Proteomes" id="UP000030108">
    <property type="component" value="Unassembled WGS sequence"/>
</dbReference>
<protein>
    <submittedName>
        <fullName evidence="1">Uncharacterized protein</fullName>
    </submittedName>
</protein>
<dbReference type="EMBL" id="JATN01000322">
    <property type="protein sequence ID" value="EUC56817.1"/>
    <property type="molecule type" value="Genomic_DNA"/>
</dbReference>
<evidence type="ECO:0000313" key="1">
    <source>
        <dbReference type="EMBL" id="EUC56817.1"/>
    </source>
</evidence>
<name>X8J4F8_9AGAM</name>
<evidence type="ECO:0000313" key="2">
    <source>
        <dbReference type="Proteomes" id="UP000030108"/>
    </source>
</evidence>
<gene>
    <name evidence="1" type="ORF">RSOL_199360</name>
</gene>
<dbReference type="AlphaFoldDB" id="X8J4F8"/>
<proteinExistence type="predicted"/>
<sequence>MQECVPMDGTGPAHLHSDDPMISSVLCIGTGTLSKIRTLCSYLAQVFGNCMSQGLPVEQGACCL</sequence>
<comment type="caution">
    <text evidence="1">The sequence shown here is derived from an EMBL/GenBank/DDBJ whole genome shotgun (WGS) entry which is preliminary data.</text>
</comment>